<dbReference type="InParanoid" id="H3GRE5"/>
<dbReference type="AlphaFoldDB" id="H3GRE5"/>
<dbReference type="HOGENOM" id="CLU_1113167_0_0_1"/>
<keyword evidence="2" id="KW-0472">Membrane</keyword>
<dbReference type="VEuPathDB" id="FungiDB:KRP22_10416"/>
<dbReference type="CDD" id="cd22271">
    <property type="entry name" value="DPBB_EXP_N-like"/>
    <property type="match status" value="1"/>
</dbReference>
<reference evidence="6" key="1">
    <citation type="journal article" date="2006" name="Science">
        <title>Phytophthora genome sequences uncover evolutionary origins and mechanisms of pathogenesis.</title>
        <authorList>
            <person name="Tyler B.M."/>
            <person name="Tripathy S."/>
            <person name="Zhang X."/>
            <person name="Dehal P."/>
            <person name="Jiang R.H."/>
            <person name="Aerts A."/>
            <person name="Arredondo F.D."/>
            <person name="Baxter L."/>
            <person name="Bensasson D."/>
            <person name="Beynon J.L."/>
            <person name="Chapman J."/>
            <person name="Damasceno C.M."/>
            <person name="Dorrance A.E."/>
            <person name="Dou D."/>
            <person name="Dickerman A.W."/>
            <person name="Dubchak I.L."/>
            <person name="Garbelotto M."/>
            <person name="Gijzen M."/>
            <person name="Gordon S.G."/>
            <person name="Govers F."/>
            <person name="Grunwald N.J."/>
            <person name="Huang W."/>
            <person name="Ivors K.L."/>
            <person name="Jones R.W."/>
            <person name="Kamoun S."/>
            <person name="Krampis K."/>
            <person name="Lamour K.H."/>
            <person name="Lee M.K."/>
            <person name="McDonald W.H."/>
            <person name="Medina M."/>
            <person name="Meijer H.J."/>
            <person name="Nordberg E.K."/>
            <person name="Maclean D.J."/>
            <person name="Ospina-Giraldo M.D."/>
            <person name="Morris P.F."/>
            <person name="Phuntumart V."/>
            <person name="Putnam N.H."/>
            <person name="Rash S."/>
            <person name="Rose J.K."/>
            <person name="Sakihama Y."/>
            <person name="Salamov A.A."/>
            <person name="Savidor A."/>
            <person name="Scheuring C.F."/>
            <person name="Smith B.M."/>
            <person name="Sobral B.W."/>
            <person name="Terry A."/>
            <person name="Torto-Alalibo T.A."/>
            <person name="Win J."/>
            <person name="Xu Z."/>
            <person name="Zhang H."/>
            <person name="Grigoriev I.V."/>
            <person name="Rokhsar D.S."/>
            <person name="Boore J.L."/>
        </authorList>
    </citation>
    <scope>NUCLEOTIDE SEQUENCE [LARGE SCALE GENOMIC DNA]</scope>
    <source>
        <strain evidence="6">Pr102</strain>
    </source>
</reference>
<reference evidence="5" key="2">
    <citation type="submission" date="2015-06" db="UniProtKB">
        <authorList>
            <consortium name="EnsemblProtists"/>
        </authorList>
    </citation>
    <scope>IDENTIFICATION</scope>
    <source>
        <strain evidence="5">Pr102</strain>
    </source>
</reference>
<proteinExistence type="predicted"/>
<feature type="signal peptide" evidence="3">
    <location>
        <begin position="1"/>
        <end position="22"/>
    </location>
</feature>
<dbReference type="InterPro" id="IPR036908">
    <property type="entry name" value="RlpA-like_sf"/>
</dbReference>
<evidence type="ECO:0000256" key="1">
    <source>
        <dbReference type="ARBA" id="ARBA00022729"/>
    </source>
</evidence>
<dbReference type="OMA" id="CNDARCA"/>
<keyword evidence="1 3" id="KW-0732">Signal</keyword>
<sequence length="253" mass="26453">MMFRQVWLWAAAALPAVALAGADTFFMGDGTGNDVGQAAAGKCNSAIGANYAAINSDQWNSTLNCGRCIQVSCDDSRCANTESTVTVYVVGECTECEDEGLDLSPTVFKKLTGSDTSRYTIEWKFTDCPTISGNNFNTLKSTGTGSGNTNYQAGKVSAADETPSSVNILQANAEGVEKTSTQQQQGESDGSSSPTTSPFFIALGALVAVCAVALAAVAYSAKKKKWSEKGECVTRSFDTFSSPTQSKAAIAKI</sequence>
<dbReference type="SUPFAM" id="SSF50685">
    <property type="entry name" value="Barwin-like endoglucanases"/>
    <property type="match status" value="1"/>
</dbReference>
<keyword evidence="6" id="KW-1185">Reference proteome</keyword>
<feature type="domain" description="Expansin-like EG45" evidence="4">
    <location>
        <begin position="32"/>
        <end position="133"/>
    </location>
</feature>
<dbReference type="Proteomes" id="UP000005238">
    <property type="component" value="Unassembled WGS sequence"/>
</dbReference>
<dbReference type="PANTHER" id="PTHR31836:SF21">
    <property type="entry name" value="EXPANSIN-LIKE PROTEIN 7"/>
    <property type="match status" value="1"/>
</dbReference>
<evidence type="ECO:0000256" key="3">
    <source>
        <dbReference type="SAM" id="SignalP"/>
    </source>
</evidence>
<accession>H3GRE5</accession>
<keyword evidence="2" id="KW-1133">Transmembrane helix</keyword>
<dbReference type="Gene3D" id="2.40.40.10">
    <property type="entry name" value="RlpA-like domain"/>
    <property type="match status" value="1"/>
</dbReference>
<dbReference type="InterPro" id="IPR007112">
    <property type="entry name" value="Expansin/allergen_DPBB_dom"/>
</dbReference>
<dbReference type="EnsemblProtists" id="Phyra79434">
    <property type="protein sequence ID" value="Phyra79434"/>
    <property type="gene ID" value="Phyra79434"/>
</dbReference>
<name>H3GRE5_PHYRM</name>
<feature type="chain" id="PRO_5003586772" description="Expansin-like EG45 domain-containing protein" evidence="3">
    <location>
        <begin position="23"/>
        <end position="253"/>
    </location>
</feature>
<protein>
    <recommendedName>
        <fullName evidence="4">Expansin-like EG45 domain-containing protein</fullName>
    </recommendedName>
</protein>
<dbReference type="PANTHER" id="PTHR31836">
    <property type="match status" value="1"/>
</dbReference>
<dbReference type="InterPro" id="IPR051477">
    <property type="entry name" value="Expansin_CellWall"/>
</dbReference>
<dbReference type="eggNOG" id="ENOG502SR9G">
    <property type="taxonomic scope" value="Eukaryota"/>
</dbReference>
<dbReference type="EMBL" id="DS566037">
    <property type="status" value="NOT_ANNOTATED_CDS"/>
    <property type="molecule type" value="Genomic_DNA"/>
</dbReference>
<evidence type="ECO:0000259" key="4">
    <source>
        <dbReference type="PROSITE" id="PS50842"/>
    </source>
</evidence>
<evidence type="ECO:0000313" key="6">
    <source>
        <dbReference type="Proteomes" id="UP000005238"/>
    </source>
</evidence>
<organism evidence="5 6">
    <name type="scientific">Phytophthora ramorum</name>
    <name type="common">Sudden oak death agent</name>
    <dbReference type="NCBI Taxonomy" id="164328"/>
    <lineage>
        <taxon>Eukaryota</taxon>
        <taxon>Sar</taxon>
        <taxon>Stramenopiles</taxon>
        <taxon>Oomycota</taxon>
        <taxon>Peronosporomycetes</taxon>
        <taxon>Peronosporales</taxon>
        <taxon>Peronosporaceae</taxon>
        <taxon>Phytophthora</taxon>
    </lineage>
</organism>
<feature type="transmembrane region" description="Helical" evidence="2">
    <location>
        <begin position="199"/>
        <end position="219"/>
    </location>
</feature>
<keyword evidence="2" id="KW-0812">Transmembrane</keyword>
<evidence type="ECO:0000256" key="2">
    <source>
        <dbReference type="SAM" id="Phobius"/>
    </source>
</evidence>
<evidence type="ECO:0000313" key="5">
    <source>
        <dbReference type="EnsemblProtists" id="Phyra79434"/>
    </source>
</evidence>
<dbReference type="PROSITE" id="PS50842">
    <property type="entry name" value="EXPANSIN_EG45"/>
    <property type="match status" value="1"/>
</dbReference>